<accession>A0A166E8W9</accession>
<dbReference type="InterPro" id="IPR038765">
    <property type="entry name" value="Papain-like_cys_pep_sf"/>
</dbReference>
<protein>
    <recommendedName>
        <fullName evidence="1">Transglutaminase-like domain-containing protein</fullName>
    </recommendedName>
</protein>
<sequence>MLLLTIAIIATVSLSGGVFAADAAQYHIDNQTFSDYSKYIKALYNYKGNSKEVISKKQHIISLYNYKGSSKAVLKEKDQLLPVIYKIWPKLEPKSTPTNNPNSNAKKYNATKIVNGNGYKDISIDGKKYTNLKSFVNAINLTKNTTKSIKDLRTDLISLYTSKSTNKDIKKAHNAIVKAYNEIVADNKAKSQKNNSKVLGVNISAKQSVSINYYNSTDVVNKNGFKNISINGKKYKTLKEFIANILNYSSSDKAIKELKEDLVDLYNSKSKDEEILVAHNTIVKIIKEINTDEKIAKKAAEEAEKKKLEELAKKYKIPVSLASISGTAGLTTLMKYINKNLNHYSGGPSTADGVTKAKGGDCWGLAAWASRVLKANGYDGRVVSGASSASSNHRWVQVKLDGKYVNFESSLVTKKYGSKFYTRTCATVNKVISYF</sequence>
<keyword evidence="3" id="KW-1185">Reference proteome</keyword>
<evidence type="ECO:0000313" key="3">
    <source>
        <dbReference type="Proteomes" id="UP000077245"/>
    </source>
</evidence>
<dbReference type="SUPFAM" id="SSF54001">
    <property type="entry name" value="Cysteine proteinases"/>
    <property type="match status" value="1"/>
</dbReference>
<feature type="domain" description="Transglutaminase-like" evidence="1">
    <location>
        <begin position="354"/>
        <end position="411"/>
    </location>
</feature>
<dbReference type="Proteomes" id="UP000077245">
    <property type="component" value="Unassembled WGS sequence"/>
</dbReference>
<proteinExistence type="predicted"/>
<reference evidence="2 3" key="1">
    <citation type="submission" date="2016-04" db="EMBL/GenBank/DDBJ databases">
        <title>Genome sequence of Methanobrevibacter curvatus DSM 11111.</title>
        <authorList>
            <person name="Poehlein A."/>
            <person name="Seedorf H."/>
            <person name="Daniel R."/>
        </authorList>
    </citation>
    <scope>NUCLEOTIDE SEQUENCE [LARGE SCALE GENOMIC DNA]</scope>
    <source>
        <strain evidence="2 3">DSM 11111</strain>
    </source>
</reference>
<comment type="caution">
    <text evidence="2">The sequence shown here is derived from an EMBL/GenBank/DDBJ whole genome shotgun (WGS) entry which is preliminary data.</text>
</comment>
<dbReference type="AlphaFoldDB" id="A0A166E8W9"/>
<dbReference type="PATRIC" id="fig|49547.3.peg.71"/>
<organism evidence="2 3">
    <name type="scientific">Methanobrevibacter curvatus</name>
    <dbReference type="NCBI Taxonomy" id="49547"/>
    <lineage>
        <taxon>Archaea</taxon>
        <taxon>Methanobacteriati</taxon>
        <taxon>Methanobacteriota</taxon>
        <taxon>Methanomada group</taxon>
        <taxon>Methanobacteria</taxon>
        <taxon>Methanobacteriales</taxon>
        <taxon>Methanobacteriaceae</taxon>
        <taxon>Methanobrevibacter</taxon>
    </lineage>
</organism>
<evidence type="ECO:0000259" key="1">
    <source>
        <dbReference type="SMART" id="SM00460"/>
    </source>
</evidence>
<name>A0A166E8W9_9EURY</name>
<dbReference type="EMBL" id="LWMV01000011">
    <property type="protein sequence ID" value="KZX16402.1"/>
    <property type="molecule type" value="Genomic_DNA"/>
</dbReference>
<evidence type="ECO:0000313" key="2">
    <source>
        <dbReference type="EMBL" id="KZX16402.1"/>
    </source>
</evidence>
<dbReference type="Pfam" id="PF01841">
    <property type="entry name" value="Transglut_core"/>
    <property type="match status" value="1"/>
</dbReference>
<dbReference type="Gene3D" id="3.10.620.30">
    <property type="match status" value="1"/>
</dbReference>
<dbReference type="SMART" id="SM00460">
    <property type="entry name" value="TGc"/>
    <property type="match status" value="1"/>
</dbReference>
<gene>
    <name evidence="2" type="ORF">MBCUR_00660</name>
</gene>
<dbReference type="InterPro" id="IPR002931">
    <property type="entry name" value="Transglutaminase-like"/>
</dbReference>